<keyword evidence="3" id="KW-1185">Reference proteome</keyword>
<protein>
    <submittedName>
        <fullName evidence="2">Uncharacterized protein</fullName>
    </submittedName>
</protein>
<dbReference type="Proteomes" id="UP000660680">
    <property type="component" value="Unassembled WGS sequence"/>
</dbReference>
<comment type="caution">
    <text evidence="2">The sequence shown here is derived from an EMBL/GenBank/DDBJ whole genome shotgun (WGS) entry which is preliminary data.</text>
</comment>
<dbReference type="AlphaFoldDB" id="A0A918LHH0"/>
<accession>A0A918LHH0</accession>
<dbReference type="EMBL" id="BMRB01000004">
    <property type="protein sequence ID" value="GGS47246.1"/>
    <property type="molecule type" value="Genomic_DNA"/>
</dbReference>
<name>A0A918LHH0_9PSEU</name>
<organism evidence="2 3">
    <name type="scientific">Actinokineospora fastidiosa</name>
    <dbReference type="NCBI Taxonomy" id="1816"/>
    <lineage>
        <taxon>Bacteria</taxon>
        <taxon>Bacillati</taxon>
        <taxon>Actinomycetota</taxon>
        <taxon>Actinomycetes</taxon>
        <taxon>Pseudonocardiales</taxon>
        <taxon>Pseudonocardiaceae</taxon>
        <taxon>Actinokineospora</taxon>
    </lineage>
</organism>
<evidence type="ECO:0000256" key="1">
    <source>
        <dbReference type="SAM" id="MobiDB-lite"/>
    </source>
</evidence>
<evidence type="ECO:0000313" key="3">
    <source>
        <dbReference type="Proteomes" id="UP000660680"/>
    </source>
</evidence>
<proteinExistence type="predicted"/>
<reference evidence="2" key="1">
    <citation type="journal article" date="2014" name="Int. J. Syst. Evol. Microbiol.">
        <title>Complete genome sequence of Corynebacterium casei LMG S-19264T (=DSM 44701T), isolated from a smear-ripened cheese.</title>
        <authorList>
            <consortium name="US DOE Joint Genome Institute (JGI-PGF)"/>
            <person name="Walter F."/>
            <person name="Albersmeier A."/>
            <person name="Kalinowski J."/>
            <person name="Ruckert C."/>
        </authorList>
    </citation>
    <scope>NUCLEOTIDE SEQUENCE</scope>
    <source>
        <strain evidence="2">JCM 3276</strain>
    </source>
</reference>
<sequence length="119" mass="12982">MVEHADPAGEIQDPPAVAGAQPRPLGGLDQFAAESERGHEGDLAAADVTPVQVVHLFRRERFALLDANEVGHSQTVFIRASSRLRLDGWNSASAISARRLNTYPVTLCWAIVERSIPER</sequence>
<gene>
    <name evidence="2" type="ORF">GCM10010171_48100</name>
</gene>
<reference evidence="2" key="2">
    <citation type="submission" date="2020-09" db="EMBL/GenBank/DDBJ databases">
        <authorList>
            <person name="Sun Q."/>
            <person name="Ohkuma M."/>
        </authorList>
    </citation>
    <scope>NUCLEOTIDE SEQUENCE</scope>
    <source>
        <strain evidence="2">JCM 3276</strain>
    </source>
</reference>
<evidence type="ECO:0000313" key="2">
    <source>
        <dbReference type="EMBL" id="GGS47246.1"/>
    </source>
</evidence>
<feature type="region of interest" description="Disordered" evidence="1">
    <location>
        <begin position="1"/>
        <end position="44"/>
    </location>
</feature>